<accession>A0A392QNI6</accession>
<organism evidence="2 3">
    <name type="scientific">Trifolium medium</name>
    <dbReference type="NCBI Taxonomy" id="97028"/>
    <lineage>
        <taxon>Eukaryota</taxon>
        <taxon>Viridiplantae</taxon>
        <taxon>Streptophyta</taxon>
        <taxon>Embryophyta</taxon>
        <taxon>Tracheophyta</taxon>
        <taxon>Spermatophyta</taxon>
        <taxon>Magnoliopsida</taxon>
        <taxon>eudicotyledons</taxon>
        <taxon>Gunneridae</taxon>
        <taxon>Pentapetalae</taxon>
        <taxon>rosids</taxon>
        <taxon>fabids</taxon>
        <taxon>Fabales</taxon>
        <taxon>Fabaceae</taxon>
        <taxon>Papilionoideae</taxon>
        <taxon>50 kb inversion clade</taxon>
        <taxon>NPAAA clade</taxon>
        <taxon>Hologalegina</taxon>
        <taxon>IRL clade</taxon>
        <taxon>Trifolieae</taxon>
        <taxon>Trifolium</taxon>
    </lineage>
</organism>
<comment type="caution">
    <text evidence="2">The sequence shown here is derived from an EMBL/GenBank/DDBJ whole genome shotgun (WGS) entry which is preliminary data.</text>
</comment>
<evidence type="ECO:0000256" key="1">
    <source>
        <dbReference type="SAM" id="MobiDB-lite"/>
    </source>
</evidence>
<evidence type="ECO:0000313" key="2">
    <source>
        <dbReference type="EMBL" id="MCI25434.1"/>
    </source>
</evidence>
<evidence type="ECO:0000313" key="3">
    <source>
        <dbReference type="Proteomes" id="UP000265520"/>
    </source>
</evidence>
<keyword evidence="3" id="KW-1185">Reference proteome</keyword>
<protein>
    <submittedName>
        <fullName evidence="2">Cytochrome P450</fullName>
    </submittedName>
</protein>
<reference evidence="2 3" key="1">
    <citation type="journal article" date="2018" name="Front. Plant Sci.">
        <title>Red Clover (Trifolium pratense) and Zigzag Clover (T. medium) - A Picture of Genomic Similarities and Differences.</title>
        <authorList>
            <person name="Dluhosova J."/>
            <person name="Istvanek J."/>
            <person name="Nedelnik J."/>
            <person name="Repkova J."/>
        </authorList>
    </citation>
    <scope>NUCLEOTIDE SEQUENCE [LARGE SCALE GENOMIC DNA]</scope>
    <source>
        <strain evidence="3">cv. 10/8</strain>
        <tissue evidence="2">Leaf</tissue>
    </source>
</reference>
<dbReference type="AlphaFoldDB" id="A0A392QNI6"/>
<dbReference type="Proteomes" id="UP000265520">
    <property type="component" value="Unassembled WGS sequence"/>
</dbReference>
<feature type="non-terminal residue" evidence="2">
    <location>
        <position position="1"/>
    </location>
</feature>
<feature type="region of interest" description="Disordered" evidence="1">
    <location>
        <begin position="1"/>
        <end position="25"/>
    </location>
</feature>
<proteinExistence type="predicted"/>
<sequence>SSFIAYSSSNGRSSNDSVDDGGVKSVEQLVEEKRRAELSARIASGEFTVKQESGLNFGPKVS</sequence>
<feature type="compositionally biased region" description="Low complexity" evidence="1">
    <location>
        <begin position="7"/>
        <end position="16"/>
    </location>
</feature>
<dbReference type="EMBL" id="LXQA010147218">
    <property type="protein sequence ID" value="MCI25434.1"/>
    <property type="molecule type" value="Genomic_DNA"/>
</dbReference>
<name>A0A392QNI6_9FABA</name>